<dbReference type="GO" id="GO:0070069">
    <property type="term" value="C:cytochrome complex"/>
    <property type="evidence" value="ECO:0007669"/>
    <property type="project" value="TreeGrafter"/>
</dbReference>
<proteinExistence type="inferred from homology"/>
<name>A0A3S0U1J9_CHLPH</name>
<dbReference type="OMA" id="GAYWVWM"/>
<dbReference type="PIRSF" id="PIRSF000267">
    <property type="entry name" value="Cyt_oxidse_sub2"/>
    <property type="match status" value="1"/>
</dbReference>
<feature type="transmembrane region" description="Helical" evidence="12">
    <location>
        <begin position="158"/>
        <end position="182"/>
    </location>
</feature>
<dbReference type="NCBIfam" id="TIGR00203">
    <property type="entry name" value="cydB"/>
    <property type="match status" value="1"/>
</dbReference>
<gene>
    <name evidence="15" type="primary">cydB</name>
    <name evidence="15" type="ORF">EKD02_04960</name>
    <name evidence="13" type="ORF">FP507_03005</name>
    <name evidence="14" type="ORF">GJ685_06255</name>
</gene>
<reference evidence="15 16" key="1">
    <citation type="submission" date="2018-12" db="EMBL/GenBank/DDBJ databases">
        <authorList>
            <person name="Lunina O.N."/>
            <person name="Grouzdev D.S."/>
            <person name="Gorlenko V.M."/>
            <person name="Savvichev A.S."/>
        </authorList>
    </citation>
    <scope>NUCLEOTIDE SEQUENCE [LARGE SCALE GENOMIC DNA]</scope>
    <source>
        <strain evidence="15 16">BrKhr-17</strain>
    </source>
</reference>
<comment type="caution">
    <text evidence="15">The sequence shown here is derived from an EMBL/GenBank/DDBJ whole genome shotgun (WGS) entry which is preliminary data.</text>
</comment>
<evidence type="ECO:0000313" key="18">
    <source>
        <dbReference type="Proteomes" id="UP000489351"/>
    </source>
</evidence>
<evidence type="ECO:0000256" key="12">
    <source>
        <dbReference type="SAM" id="Phobius"/>
    </source>
</evidence>
<keyword evidence="4" id="KW-1003">Cell membrane</keyword>
<evidence type="ECO:0000256" key="1">
    <source>
        <dbReference type="ARBA" id="ARBA00004651"/>
    </source>
</evidence>
<evidence type="ECO:0000256" key="3">
    <source>
        <dbReference type="ARBA" id="ARBA00022448"/>
    </source>
</evidence>
<keyword evidence="7" id="KW-0479">Metal-binding</keyword>
<evidence type="ECO:0000313" key="17">
    <source>
        <dbReference type="Proteomes" id="UP000327458"/>
    </source>
</evidence>
<evidence type="ECO:0000256" key="9">
    <source>
        <dbReference type="ARBA" id="ARBA00022989"/>
    </source>
</evidence>
<dbReference type="GO" id="GO:0019646">
    <property type="term" value="P:aerobic electron transport chain"/>
    <property type="evidence" value="ECO:0007669"/>
    <property type="project" value="TreeGrafter"/>
</dbReference>
<dbReference type="RefSeq" id="WP_011889780.1">
    <property type="nucleotide sequence ID" value="NZ_CP041698.1"/>
</dbReference>
<dbReference type="PANTHER" id="PTHR43141:SF5">
    <property type="entry name" value="CYTOCHROME BD-I UBIQUINOL OXIDASE SUBUNIT 2"/>
    <property type="match status" value="1"/>
</dbReference>
<feature type="transmembrane region" description="Helical" evidence="12">
    <location>
        <begin position="225"/>
        <end position="246"/>
    </location>
</feature>
<feature type="transmembrane region" description="Helical" evidence="12">
    <location>
        <begin position="298"/>
        <end position="320"/>
    </location>
</feature>
<evidence type="ECO:0000313" key="13">
    <source>
        <dbReference type="EMBL" id="KAA6232179.1"/>
    </source>
</evidence>
<keyword evidence="9 12" id="KW-1133">Transmembrane helix</keyword>
<keyword evidence="3" id="KW-0813">Transport</keyword>
<dbReference type="InterPro" id="IPR003317">
    <property type="entry name" value="Cyt-d_oxidase_su2"/>
</dbReference>
<dbReference type="EMBL" id="WUBZ01000017">
    <property type="protein sequence ID" value="MWV54667.1"/>
    <property type="molecule type" value="Genomic_DNA"/>
</dbReference>
<evidence type="ECO:0000313" key="14">
    <source>
        <dbReference type="EMBL" id="MWV54667.1"/>
    </source>
</evidence>
<keyword evidence="18" id="KW-1185">Reference proteome</keyword>
<evidence type="ECO:0000256" key="2">
    <source>
        <dbReference type="ARBA" id="ARBA00007543"/>
    </source>
</evidence>
<dbReference type="Proteomes" id="UP000279908">
    <property type="component" value="Unassembled WGS sequence"/>
</dbReference>
<evidence type="ECO:0000313" key="16">
    <source>
        <dbReference type="Proteomes" id="UP000279908"/>
    </source>
</evidence>
<protein>
    <submittedName>
        <fullName evidence="15">Cytochrome d ubiquinol oxidase subunit II</fullName>
    </submittedName>
</protein>
<evidence type="ECO:0000256" key="4">
    <source>
        <dbReference type="ARBA" id="ARBA00022475"/>
    </source>
</evidence>
<dbReference type="GO" id="GO:0046872">
    <property type="term" value="F:metal ion binding"/>
    <property type="evidence" value="ECO:0007669"/>
    <property type="project" value="UniProtKB-KW"/>
</dbReference>
<reference evidence="13 17" key="2">
    <citation type="submission" date="2019-07" db="EMBL/GenBank/DDBJ databases">
        <title>Draft genome Sequence of Chlorobium phaeovibrioides sp. strain PhvTcv-s14, from the Phylum Chlorobi.</title>
        <authorList>
            <person name="Babenko V."/>
            <person name="Boldyreva D."/>
            <person name="Kanygina A."/>
            <person name="Selezneva O."/>
            <person name="Akopiyan T."/>
            <person name="Lunina O."/>
        </authorList>
    </citation>
    <scope>NUCLEOTIDE SEQUENCE [LARGE SCALE GENOMIC DNA]</scope>
    <source>
        <strain evidence="13 17">GrTcv12</strain>
    </source>
</reference>
<evidence type="ECO:0000313" key="15">
    <source>
        <dbReference type="EMBL" id="RTY38436.1"/>
    </source>
</evidence>
<dbReference type="Pfam" id="PF02322">
    <property type="entry name" value="Cyt_bd_oxida_II"/>
    <property type="match status" value="1"/>
</dbReference>
<dbReference type="Proteomes" id="UP000489351">
    <property type="component" value="Unassembled WGS sequence"/>
</dbReference>
<dbReference type="EMBL" id="RXYK01000005">
    <property type="protein sequence ID" value="RTY38436.1"/>
    <property type="molecule type" value="Genomic_DNA"/>
</dbReference>
<keyword evidence="11 12" id="KW-0472">Membrane</keyword>
<keyword evidence="5" id="KW-0349">Heme</keyword>
<evidence type="ECO:0000256" key="8">
    <source>
        <dbReference type="ARBA" id="ARBA00022982"/>
    </source>
</evidence>
<reference evidence="14 18" key="3">
    <citation type="submission" date="2019-11" db="EMBL/GenBank/DDBJ databases">
        <title>Green- and brown-colored morphotypes of Chlorobia in the stratified aquatic ecosystems of Kandalaksha Gulf (White Sea): A model for study of the accessory genome evolution.</title>
        <authorList>
            <person name="Grouzdev D.S."/>
        </authorList>
    </citation>
    <scope>NUCLEOTIDE SEQUENCE [LARGE SCALE GENOMIC DNA]</scope>
    <source>
        <strain evidence="14 18">ZM</strain>
    </source>
</reference>
<keyword evidence="8" id="KW-0249">Electron transport</keyword>
<evidence type="ECO:0000256" key="10">
    <source>
        <dbReference type="ARBA" id="ARBA00023004"/>
    </source>
</evidence>
<keyword evidence="10" id="KW-0408">Iron</keyword>
<sequence length="337" mass="37764">MELQTLWFILITVLFTGFFFLEGFDFGVGILLPFMSREDIERRTIINTIGPFWDGNEVWLITAGGAMFAAFPEWYATLFSGFYLALLLMLVAMIFRGVAFEFRSKHSDPRWRSFWDWSIFAGSAIPALLWGVALANFIRGIPIDAEMNYAGGFFNLLNPYALACGLTSLSIFTLHGAVFLTLKTTDALQEKAVKTAKLAWVPAVLLSFIFMVYTNYETDLYSHLGINPGIIPIFSVIALVSVIFLLQKNAAGWAFAMTGIAIAFSTITIFMGLYPRVLVSSLDPAWNLTIYNASSSEYTLGIMSIVALLFVPLVLVYQGWSYWVFRQRVSTGGKLEY</sequence>
<feature type="transmembrane region" description="Helical" evidence="12">
    <location>
        <begin position="253"/>
        <end position="278"/>
    </location>
</feature>
<dbReference type="EMBL" id="VMRG01000001">
    <property type="protein sequence ID" value="KAA6232179.1"/>
    <property type="molecule type" value="Genomic_DNA"/>
</dbReference>
<dbReference type="GO" id="GO:0005886">
    <property type="term" value="C:plasma membrane"/>
    <property type="evidence" value="ECO:0007669"/>
    <property type="project" value="UniProtKB-SubCell"/>
</dbReference>
<comment type="similarity">
    <text evidence="2">Belongs to the cytochrome ubiquinol oxidase subunit 2 family.</text>
</comment>
<feature type="transmembrane region" description="Helical" evidence="12">
    <location>
        <begin position="82"/>
        <end position="102"/>
    </location>
</feature>
<feature type="transmembrane region" description="Helical" evidence="12">
    <location>
        <begin position="6"/>
        <end position="35"/>
    </location>
</feature>
<evidence type="ECO:0000256" key="5">
    <source>
        <dbReference type="ARBA" id="ARBA00022617"/>
    </source>
</evidence>
<keyword evidence="6 12" id="KW-0812">Transmembrane</keyword>
<dbReference type="GO" id="GO:0009055">
    <property type="term" value="F:electron transfer activity"/>
    <property type="evidence" value="ECO:0007669"/>
    <property type="project" value="TreeGrafter"/>
</dbReference>
<dbReference type="AlphaFoldDB" id="A0A3S0U1J9"/>
<feature type="transmembrane region" description="Helical" evidence="12">
    <location>
        <begin position="194"/>
        <end position="213"/>
    </location>
</feature>
<evidence type="ECO:0000256" key="6">
    <source>
        <dbReference type="ARBA" id="ARBA00022692"/>
    </source>
</evidence>
<evidence type="ECO:0000256" key="7">
    <source>
        <dbReference type="ARBA" id="ARBA00022723"/>
    </source>
</evidence>
<feature type="transmembrane region" description="Helical" evidence="12">
    <location>
        <begin position="114"/>
        <end position="138"/>
    </location>
</feature>
<accession>A0A3S0U1J9</accession>
<dbReference type="Proteomes" id="UP000327458">
    <property type="component" value="Unassembled WGS sequence"/>
</dbReference>
<dbReference type="PANTHER" id="PTHR43141">
    <property type="entry name" value="CYTOCHROME BD2 SUBUNIT II"/>
    <property type="match status" value="1"/>
</dbReference>
<dbReference type="GO" id="GO:0016682">
    <property type="term" value="F:oxidoreductase activity, acting on diphenols and related substances as donors, oxygen as acceptor"/>
    <property type="evidence" value="ECO:0007669"/>
    <property type="project" value="TreeGrafter"/>
</dbReference>
<comment type="subcellular location">
    <subcellularLocation>
        <location evidence="1">Cell membrane</location>
        <topology evidence="1">Multi-pass membrane protein</topology>
    </subcellularLocation>
</comment>
<organism evidence="15 16">
    <name type="scientific">Chlorobium phaeovibrioides</name>
    <dbReference type="NCBI Taxonomy" id="1094"/>
    <lineage>
        <taxon>Bacteria</taxon>
        <taxon>Pseudomonadati</taxon>
        <taxon>Chlorobiota</taxon>
        <taxon>Chlorobiia</taxon>
        <taxon>Chlorobiales</taxon>
        <taxon>Chlorobiaceae</taxon>
        <taxon>Chlorobium/Pelodictyon group</taxon>
        <taxon>Chlorobium</taxon>
    </lineage>
</organism>
<evidence type="ECO:0000256" key="11">
    <source>
        <dbReference type="ARBA" id="ARBA00023136"/>
    </source>
</evidence>